<keyword evidence="9" id="KW-0627">Porphyrin biosynthesis</keyword>
<evidence type="ECO:0000259" key="12">
    <source>
        <dbReference type="Pfam" id="PF07219"/>
    </source>
</evidence>
<evidence type="ECO:0000256" key="3">
    <source>
        <dbReference type="ARBA" id="ARBA00004744"/>
    </source>
</evidence>
<organism evidence="13 14">
    <name type="scientific">Dokdonella koreensis DS-123</name>
    <dbReference type="NCBI Taxonomy" id="1300342"/>
    <lineage>
        <taxon>Bacteria</taxon>
        <taxon>Pseudomonadati</taxon>
        <taxon>Pseudomonadota</taxon>
        <taxon>Gammaproteobacteria</taxon>
        <taxon>Lysobacterales</taxon>
        <taxon>Rhodanobacteraceae</taxon>
        <taxon>Dokdonella</taxon>
    </lineage>
</organism>
<dbReference type="GO" id="GO:0005886">
    <property type="term" value="C:plasma membrane"/>
    <property type="evidence" value="ECO:0007669"/>
    <property type="project" value="UniProtKB-SubCell"/>
</dbReference>
<evidence type="ECO:0000313" key="14">
    <source>
        <dbReference type="Proteomes" id="UP000076830"/>
    </source>
</evidence>
<evidence type="ECO:0000256" key="5">
    <source>
        <dbReference type="ARBA" id="ARBA00022519"/>
    </source>
</evidence>
<keyword evidence="5" id="KW-0997">Cell inner membrane</keyword>
<dbReference type="InterPro" id="IPR005254">
    <property type="entry name" value="Heme_biosyn_assoc_TPR_pro"/>
</dbReference>
<evidence type="ECO:0000256" key="10">
    <source>
        <dbReference type="PROSITE-ProRule" id="PRU00339"/>
    </source>
</evidence>
<dbReference type="InterPro" id="IPR010817">
    <property type="entry name" value="HemY_N"/>
</dbReference>
<dbReference type="UniPathway" id="UPA00252"/>
<dbReference type="PROSITE" id="PS50005">
    <property type="entry name" value="TPR"/>
    <property type="match status" value="1"/>
</dbReference>
<evidence type="ECO:0000313" key="13">
    <source>
        <dbReference type="EMBL" id="ANB16083.1"/>
    </source>
</evidence>
<dbReference type="STRING" id="1300342.I596_43"/>
<evidence type="ECO:0000256" key="7">
    <source>
        <dbReference type="ARBA" id="ARBA00022989"/>
    </source>
</evidence>
<evidence type="ECO:0000256" key="1">
    <source>
        <dbReference type="ARBA" id="ARBA00002962"/>
    </source>
</evidence>
<evidence type="ECO:0000256" key="6">
    <source>
        <dbReference type="ARBA" id="ARBA00022692"/>
    </source>
</evidence>
<comment type="function">
    <text evidence="1">Involved in a late step of protoheme IX synthesis.</text>
</comment>
<name>A0A167G2F5_9GAMM</name>
<keyword evidence="14" id="KW-1185">Reference proteome</keyword>
<keyword evidence="8 11" id="KW-0472">Membrane</keyword>
<comment type="pathway">
    <text evidence="3">Porphyrin-containing compound metabolism; protoheme biosynthesis.</text>
</comment>
<evidence type="ECO:0000256" key="2">
    <source>
        <dbReference type="ARBA" id="ARBA00004429"/>
    </source>
</evidence>
<keyword evidence="10" id="KW-0802">TPR repeat</keyword>
<dbReference type="Proteomes" id="UP000076830">
    <property type="component" value="Chromosome"/>
</dbReference>
<dbReference type="InterPro" id="IPR019734">
    <property type="entry name" value="TPR_rpt"/>
</dbReference>
<keyword evidence="6 11" id="KW-0812">Transmembrane</keyword>
<feature type="domain" description="HemY N-terminal" evidence="12">
    <location>
        <begin position="29"/>
        <end position="128"/>
    </location>
</feature>
<dbReference type="GO" id="GO:0006779">
    <property type="term" value="P:porphyrin-containing compound biosynthetic process"/>
    <property type="evidence" value="ECO:0007669"/>
    <property type="project" value="UniProtKB-KW"/>
</dbReference>
<dbReference type="KEGG" id="dko:I596_43"/>
<reference evidence="13 14" key="1">
    <citation type="submission" date="2016-04" db="EMBL/GenBank/DDBJ databases">
        <title>Complete genome sequence of Dokdonella koreensis DS-123T.</title>
        <authorList>
            <person name="Kim J.F."/>
            <person name="Lee H."/>
            <person name="Kwak M.-J."/>
        </authorList>
    </citation>
    <scope>NUCLEOTIDE SEQUENCE [LARGE SCALE GENOMIC DNA]</scope>
    <source>
        <strain evidence="13 14">DS-123</strain>
    </source>
</reference>
<evidence type="ECO:0000256" key="8">
    <source>
        <dbReference type="ARBA" id="ARBA00023136"/>
    </source>
</evidence>
<protein>
    <submittedName>
        <fullName evidence="13">Enzyme of heme biosynthesis</fullName>
    </submittedName>
</protein>
<dbReference type="InterPro" id="IPR011990">
    <property type="entry name" value="TPR-like_helical_dom_sf"/>
</dbReference>
<sequence>MRLWIGIALLLAIAAAAAFGWHWMAADPGYLLIRLRGWSIETSVVFALVALVALWLLAYLALRLVRWPLRALGRSRTRRGQARLSGGLTALAEGRYAQAERDLGKLTGQAALRGPALLGVAQAAHARGDDARANRALDEVPDGCASAALVLRARQLIDAGQAGPAVDLLKTALAEGRLPPLGQQLLTETALAVGDPATALAALEALARSQTVSPALLETLDVRVREAALGRAADTAGLNALWSGLSRQQRRHPELIAAFARRAAAQGQILAAMDEIQSAQKRAWNEDLARVYGELGPLELPARSRTAEAWLATAPNSPALLTSLGRLHTELGAWPKAEQYLERALAVEETARTWEVFGDCLRGRGDATGAALCYRNALRVARGERSEPLGGAGAERSGIDTHALMVEERNAHGVPRLPAAG</sequence>
<evidence type="ECO:0000256" key="9">
    <source>
        <dbReference type="ARBA" id="ARBA00023244"/>
    </source>
</evidence>
<gene>
    <name evidence="13" type="ORF">I596_43</name>
</gene>
<dbReference type="GO" id="GO:0042168">
    <property type="term" value="P:heme metabolic process"/>
    <property type="evidence" value="ECO:0007669"/>
    <property type="project" value="InterPro"/>
</dbReference>
<dbReference type="SUPFAM" id="SSF48452">
    <property type="entry name" value="TPR-like"/>
    <property type="match status" value="1"/>
</dbReference>
<keyword evidence="7 11" id="KW-1133">Transmembrane helix</keyword>
<feature type="repeat" description="TPR" evidence="10">
    <location>
        <begin position="318"/>
        <end position="351"/>
    </location>
</feature>
<proteinExistence type="predicted"/>
<dbReference type="AlphaFoldDB" id="A0A167G2F5"/>
<dbReference type="Gene3D" id="1.25.40.10">
    <property type="entry name" value="Tetratricopeptide repeat domain"/>
    <property type="match status" value="1"/>
</dbReference>
<evidence type="ECO:0000256" key="11">
    <source>
        <dbReference type="SAM" id="Phobius"/>
    </source>
</evidence>
<accession>A0A167G2F5</accession>
<keyword evidence="4" id="KW-1003">Cell membrane</keyword>
<dbReference type="EMBL" id="CP015249">
    <property type="protein sequence ID" value="ANB16083.1"/>
    <property type="molecule type" value="Genomic_DNA"/>
</dbReference>
<feature type="transmembrane region" description="Helical" evidence="11">
    <location>
        <begin position="44"/>
        <end position="65"/>
    </location>
</feature>
<dbReference type="NCBIfam" id="TIGR00540">
    <property type="entry name" value="TPR_hemY_coli"/>
    <property type="match status" value="1"/>
</dbReference>
<dbReference type="Pfam" id="PF07219">
    <property type="entry name" value="HemY_N"/>
    <property type="match status" value="1"/>
</dbReference>
<evidence type="ECO:0000256" key="4">
    <source>
        <dbReference type="ARBA" id="ARBA00022475"/>
    </source>
</evidence>
<dbReference type="RefSeq" id="WP_067642506.1">
    <property type="nucleotide sequence ID" value="NZ_CP015249.1"/>
</dbReference>
<comment type="subcellular location">
    <subcellularLocation>
        <location evidence="2">Cell inner membrane</location>
        <topology evidence="2">Multi-pass membrane protein</topology>
    </subcellularLocation>
</comment>